<name>A0A9K3D0Q9_9EUKA</name>
<evidence type="ECO:0000313" key="2">
    <source>
        <dbReference type="Proteomes" id="UP000265618"/>
    </source>
</evidence>
<dbReference type="Proteomes" id="UP000265618">
    <property type="component" value="Unassembled WGS sequence"/>
</dbReference>
<dbReference type="AlphaFoldDB" id="A0A9K3D0Q9"/>
<feature type="non-terminal residue" evidence="1">
    <location>
        <position position="50"/>
    </location>
</feature>
<organism evidence="1 2">
    <name type="scientific">Kipferlia bialata</name>
    <dbReference type="NCBI Taxonomy" id="797122"/>
    <lineage>
        <taxon>Eukaryota</taxon>
        <taxon>Metamonada</taxon>
        <taxon>Carpediemonas-like organisms</taxon>
        <taxon>Kipferlia</taxon>
    </lineage>
</organism>
<keyword evidence="2" id="KW-1185">Reference proteome</keyword>
<sequence length="50" mass="5372">MPRVHSLRYAVSPPFKGSNRLDEVNKIPGVSKASVMGCTDILSLSLSLSL</sequence>
<proteinExistence type="predicted"/>
<dbReference type="EMBL" id="BDIP01002256">
    <property type="protein sequence ID" value="GIQ86002.1"/>
    <property type="molecule type" value="Genomic_DNA"/>
</dbReference>
<gene>
    <name evidence="1" type="ORF">KIPB_007770</name>
</gene>
<evidence type="ECO:0000313" key="1">
    <source>
        <dbReference type="EMBL" id="GIQ86002.1"/>
    </source>
</evidence>
<protein>
    <submittedName>
        <fullName evidence="1">Uncharacterized protein</fullName>
    </submittedName>
</protein>
<comment type="caution">
    <text evidence="1">The sequence shown here is derived from an EMBL/GenBank/DDBJ whole genome shotgun (WGS) entry which is preliminary data.</text>
</comment>
<reference evidence="1 2" key="1">
    <citation type="journal article" date="2018" name="PLoS ONE">
        <title>The draft genome of Kipferlia bialata reveals reductive genome evolution in fornicate parasites.</title>
        <authorList>
            <person name="Tanifuji G."/>
            <person name="Takabayashi S."/>
            <person name="Kume K."/>
            <person name="Takagi M."/>
            <person name="Nakayama T."/>
            <person name="Kamikawa R."/>
            <person name="Inagaki Y."/>
            <person name="Hashimoto T."/>
        </authorList>
    </citation>
    <scope>NUCLEOTIDE SEQUENCE [LARGE SCALE GENOMIC DNA]</scope>
    <source>
        <strain evidence="1">NY0173</strain>
    </source>
</reference>
<accession>A0A9K3D0Q9</accession>